<proteinExistence type="predicted"/>
<evidence type="ECO:0000259" key="7">
    <source>
        <dbReference type="PROSITE" id="PS50878"/>
    </source>
</evidence>
<gene>
    <name evidence="9" type="ORF">OSB04_009125</name>
</gene>
<evidence type="ECO:0000313" key="9">
    <source>
        <dbReference type="EMBL" id="KAJ9563965.1"/>
    </source>
</evidence>
<dbReference type="GO" id="GO:0015074">
    <property type="term" value="P:DNA integration"/>
    <property type="evidence" value="ECO:0007669"/>
    <property type="project" value="InterPro"/>
</dbReference>
<accession>A0AA38TZV0</accession>
<keyword evidence="3" id="KW-0540">Nuclease</keyword>
<dbReference type="Pfam" id="PF17921">
    <property type="entry name" value="Integrase_H2C2"/>
    <property type="match status" value="1"/>
</dbReference>
<dbReference type="InterPro" id="IPR056924">
    <property type="entry name" value="SH3_Tf2-1"/>
</dbReference>
<evidence type="ECO:0000256" key="4">
    <source>
        <dbReference type="ARBA" id="ARBA00022759"/>
    </source>
</evidence>
<dbReference type="InterPro" id="IPR041373">
    <property type="entry name" value="RT_RNaseH"/>
</dbReference>
<feature type="domain" description="Reverse transcriptase" evidence="7">
    <location>
        <begin position="105"/>
        <end position="284"/>
    </location>
</feature>
<name>A0AA38TZV0_9ASTR</name>
<organism evidence="9 10">
    <name type="scientific">Centaurea solstitialis</name>
    <name type="common">yellow star-thistle</name>
    <dbReference type="NCBI Taxonomy" id="347529"/>
    <lineage>
        <taxon>Eukaryota</taxon>
        <taxon>Viridiplantae</taxon>
        <taxon>Streptophyta</taxon>
        <taxon>Embryophyta</taxon>
        <taxon>Tracheophyta</taxon>
        <taxon>Spermatophyta</taxon>
        <taxon>Magnoliopsida</taxon>
        <taxon>eudicotyledons</taxon>
        <taxon>Gunneridae</taxon>
        <taxon>Pentapetalae</taxon>
        <taxon>asterids</taxon>
        <taxon>campanulids</taxon>
        <taxon>Asterales</taxon>
        <taxon>Asteraceae</taxon>
        <taxon>Carduoideae</taxon>
        <taxon>Cardueae</taxon>
        <taxon>Centaureinae</taxon>
        <taxon>Centaurea</taxon>
    </lineage>
</organism>
<dbReference type="FunFam" id="3.30.420.10:FF:000032">
    <property type="entry name" value="Retrovirus-related Pol polyprotein from transposon 297-like Protein"/>
    <property type="match status" value="1"/>
</dbReference>
<dbReference type="InterPro" id="IPR041588">
    <property type="entry name" value="Integrase_H2C2"/>
</dbReference>
<reference evidence="9" key="1">
    <citation type="submission" date="2023-03" db="EMBL/GenBank/DDBJ databases">
        <title>Chromosome-scale reference genome and RAD-based genetic map of yellow starthistle (Centaurea solstitialis) reveal putative structural variation and QTLs associated with invader traits.</title>
        <authorList>
            <person name="Reatini B."/>
            <person name="Cang F.A."/>
            <person name="Jiang Q."/>
            <person name="Mckibben M.T.W."/>
            <person name="Barker M.S."/>
            <person name="Rieseberg L.H."/>
            <person name="Dlugosch K.M."/>
        </authorList>
    </citation>
    <scope>NUCLEOTIDE SEQUENCE</scope>
    <source>
        <strain evidence="9">CAN-66</strain>
        <tissue evidence="9">Leaf</tissue>
    </source>
</reference>
<dbReference type="FunFam" id="1.10.340.70:FF:000001">
    <property type="entry name" value="Retrovirus-related Pol polyprotein from transposon gypsy-like Protein"/>
    <property type="match status" value="1"/>
</dbReference>
<evidence type="ECO:0000259" key="8">
    <source>
        <dbReference type="PROSITE" id="PS50994"/>
    </source>
</evidence>
<feature type="domain" description="Integrase catalytic" evidence="8">
    <location>
        <begin position="614"/>
        <end position="774"/>
    </location>
</feature>
<dbReference type="InterPro" id="IPR036397">
    <property type="entry name" value="RNaseH_sf"/>
</dbReference>
<evidence type="ECO:0000256" key="3">
    <source>
        <dbReference type="ARBA" id="ARBA00022722"/>
    </source>
</evidence>
<dbReference type="CDD" id="cd09274">
    <property type="entry name" value="RNase_HI_RT_Ty3"/>
    <property type="match status" value="1"/>
</dbReference>
<dbReference type="InterPro" id="IPR001584">
    <property type="entry name" value="Integrase_cat-core"/>
</dbReference>
<dbReference type="PROSITE" id="PS50994">
    <property type="entry name" value="INTEGRASE"/>
    <property type="match status" value="1"/>
</dbReference>
<dbReference type="Pfam" id="PF17917">
    <property type="entry name" value="RT_RNaseH"/>
    <property type="match status" value="1"/>
</dbReference>
<dbReference type="Pfam" id="PF24626">
    <property type="entry name" value="SH3_Tf2-1"/>
    <property type="match status" value="1"/>
</dbReference>
<dbReference type="EMBL" id="JARYMX010000002">
    <property type="protein sequence ID" value="KAJ9563965.1"/>
    <property type="molecule type" value="Genomic_DNA"/>
</dbReference>
<keyword evidence="1" id="KW-0808">Transferase</keyword>
<dbReference type="Pfam" id="PF00078">
    <property type="entry name" value="RVT_1"/>
    <property type="match status" value="1"/>
</dbReference>
<protein>
    <recommendedName>
        <fullName evidence="11">Reverse transcriptase</fullName>
    </recommendedName>
</protein>
<dbReference type="Gene3D" id="3.30.70.270">
    <property type="match status" value="2"/>
</dbReference>
<dbReference type="Gene3D" id="3.30.420.10">
    <property type="entry name" value="Ribonuclease H-like superfamily/Ribonuclease H"/>
    <property type="match status" value="1"/>
</dbReference>
<dbReference type="Proteomes" id="UP001172457">
    <property type="component" value="Chromosome 2"/>
</dbReference>
<keyword evidence="5" id="KW-0378">Hydrolase</keyword>
<evidence type="ECO:0008006" key="11">
    <source>
        <dbReference type="Google" id="ProtNLM"/>
    </source>
</evidence>
<dbReference type="SUPFAM" id="SSF53098">
    <property type="entry name" value="Ribonuclease H-like"/>
    <property type="match status" value="1"/>
</dbReference>
<dbReference type="GO" id="GO:0003676">
    <property type="term" value="F:nucleic acid binding"/>
    <property type="evidence" value="ECO:0007669"/>
    <property type="project" value="InterPro"/>
</dbReference>
<evidence type="ECO:0000256" key="2">
    <source>
        <dbReference type="ARBA" id="ARBA00022695"/>
    </source>
</evidence>
<dbReference type="PANTHER" id="PTHR35046:SF26">
    <property type="entry name" value="RNA-DIRECTED DNA POLYMERASE"/>
    <property type="match status" value="1"/>
</dbReference>
<evidence type="ECO:0000256" key="1">
    <source>
        <dbReference type="ARBA" id="ARBA00022679"/>
    </source>
</evidence>
<dbReference type="InterPro" id="IPR043502">
    <property type="entry name" value="DNA/RNA_pol_sf"/>
</dbReference>
<keyword evidence="6" id="KW-0695">RNA-directed DNA polymerase</keyword>
<dbReference type="FunFam" id="3.30.70.270:FF:000020">
    <property type="entry name" value="Transposon Tf2-6 polyprotein-like Protein"/>
    <property type="match status" value="1"/>
</dbReference>
<keyword evidence="2" id="KW-0548">Nucleotidyltransferase</keyword>
<keyword evidence="4" id="KW-0255">Endonuclease</keyword>
<evidence type="ECO:0000256" key="5">
    <source>
        <dbReference type="ARBA" id="ARBA00022801"/>
    </source>
</evidence>
<evidence type="ECO:0000256" key="6">
    <source>
        <dbReference type="ARBA" id="ARBA00022918"/>
    </source>
</evidence>
<sequence>MVEKSLFMNEARVERAICKGKPVYVLLLAVNRFNDGETPLHVVVRPLLEEFKDVFPSDLPRELPPLRGIEHHIDLIPGAPLPNNPAYRCDPEKTRELQRQVQELIDRGYVRESMSPCSVPALLVPKKDGTMRMCVDSRAINNITVKYRYPIPRLDDMLDELHGANLFSKIDLRSGYHQIRMREGDEWKTAFKTKGGLYEWLVMPFGLSNAPSTFMRLMNEVLRPFLGDFVVVYFDDILVYSKGAEEHTQHLRRVFEVLRSQKLYGKLEKCEFFSPKVTFLGYVVSKDGISVDESKVAAIKSWPVPSSATEVRSFHGLASFYRRFVKNFSTIVAPLSECTKQGSFEWTQSTQNAFEKIKECLCTSPILALPDFNQLFEVECDARVVLVQNKRPIAYFSEKLNDSKKNYSTYDKEFYAIVRALDYWSHYLRPKQFVLHSDHQALKHINGQSKLNPRHAKWVEFLRSFIFVSKYKTGSSNIVADALSKRYAMLNVLGERVLGFSFIKELYLDDPDFSKVFQDCKERACGSYFIQDGFLFKNNKLCIPKGSIRELLIREVHGGGLAGHFGINKTLGVLHKHFYWPHMEGDVTALIARCATCHEAKSQFHQGLYTPLPVPSQPWEDVSMDFIVALPRTQRGKDAIMVVVDRFSKMAHFVPCHKTDDAIHVADLFFKEIVRLHGVPKNIVSDKDVKFLSYFWKSLWKLWGTKLLFNTAYHPQTDGQTEVTNRTLTTLLRSMVSKSLKDSDVKLSFAEFAYNQSPTYATGRTPFEVNYGVNPLTPIDLIQLPKGSEVHFEASNRAKEMQKIHEQVKAKIEHANDLYKKRANKHRKKAVFQPGDLVWLHLRKERFPSKRKNKLMARGDGPYKVLARIGDNAYKLELPGNTNISATFNVGDLSPYLEDCPLEDLRVNPSQPEEVDAGASVSFSAGTRLAHFMSRADLGIDSDSYFGFETIKGRSLIFRQPKEN</sequence>
<dbReference type="Gene3D" id="1.10.340.70">
    <property type="match status" value="1"/>
</dbReference>
<dbReference type="InterPro" id="IPR043128">
    <property type="entry name" value="Rev_trsase/Diguanyl_cyclase"/>
</dbReference>
<dbReference type="PROSITE" id="PS50878">
    <property type="entry name" value="RT_POL"/>
    <property type="match status" value="1"/>
</dbReference>
<dbReference type="InterPro" id="IPR000477">
    <property type="entry name" value="RT_dom"/>
</dbReference>
<keyword evidence="10" id="KW-1185">Reference proteome</keyword>
<dbReference type="PANTHER" id="PTHR35046">
    <property type="entry name" value="ZINC KNUCKLE (CCHC-TYPE) FAMILY PROTEIN"/>
    <property type="match status" value="1"/>
</dbReference>
<dbReference type="InterPro" id="IPR012337">
    <property type="entry name" value="RNaseH-like_sf"/>
</dbReference>
<dbReference type="SUPFAM" id="SSF56672">
    <property type="entry name" value="DNA/RNA polymerases"/>
    <property type="match status" value="1"/>
</dbReference>
<dbReference type="CDD" id="cd01647">
    <property type="entry name" value="RT_LTR"/>
    <property type="match status" value="1"/>
</dbReference>
<dbReference type="Gene3D" id="3.10.10.10">
    <property type="entry name" value="HIV Type 1 Reverse Transcriptase, subunit A, domain 1"/>
    <property type="match status" value="1"/>
</dbReference>
<evidence type="ECO:0000313" key="10">
    <source>
        <dbReference type="Proteomes" id="UP001172457"/>
    </source>
</evidence>
<dbReference type="AlphaFoldDB" id="A0AA38TZV0"/>
<comment type="caution">
    <text evidence="9">The sequence shown here is derived from an EMBL/GenBank/DDBJ whole genome shotgun (WGS) entry which is preliminary data.</text>
</comment>